<dbReference type="STRING" id="476281.ICMP_542"/>
<keyword evidence="6" id="KW-0449">Lipoprotein</keyword>
<dbReference type="HOGENOM" id="CLU_065982_0_2_6"/>
<dbReference type="Gene3D" id="1.25.40.10">
    <property type="entry name" value="Tetratricopeptide repeat domain"/>
    <property type="match status" value="1"/>
</dbReference>
<name>C5WDH9_9ENTR</name>
<protein>
    <recommendedName>
        <fullName evidence="4">Outer membrane protein assembly factor BamD</fullName>
    </recommendedName>
</protein>
<evidence type="ECO:0000256" key="4">
    <source>
        <dbReference type="HAMAP-Rule" id="MF_00922"/>
    </source>
</evidence>
<dbReference type="GO" id="GO:0009279">
    <property type="term" value="C:cell outer membrane"/>
    <property type="evidence" value="ECO:0007669"/>
    <property type="project" value="UniProtKB-SubCell"/>
</dbReference>
<gene>
    <name evidence="6" type="primary">yfiO</name>
    <name evidence="4" type="synonym">bamD</name>
    <name evidence="6" type="ORF">ICMP_542</name>
</gene>
<dbReference type="InterPro" id="IPR017689">
    <property type="entry name" value="BamD"/>
</dbReference>
<dbReference type="HAMAP" id="MF_00922">
    <property type="entry name" value="OM_assembly_BamD"/>
    <property type="match status" value="1"/>
</dbReference>
<dbReference type="Pfam" id="PF13525">
    <property type="entry name" value="YfiO"/>
    <property type="match status" value="1"/>
</dbReference>
<keyword evidence="2 4" id="KW-0472">Membrane</keyword>
<dbReference type="InterPro" id="IPR011990">
    <property type="entry name" value="TPR-like_helical_dom_sf"/>
</dbReference>
<dbReference type="AlphaFoldDB" id="C5WDH9"/>
<dbReference type="KEGG" id="icp:ICMP_542"/>
<organism evidence="6 7">
    <name type="scientific">Candidatus Ishikawaella capsulata Mpkobe</name>
    <dbReference type="NCBI Taxonomy" id="476281"/>
    <lineage>
        <taxon>Bacteria</taxon>
        <taxon>Pseudomonadati</taxon>
        <taxon>Pseudomonadota</taxon>
        <taxon>Gammaproteobacteria</taxon>
        <taxon>Enterobacterales</taxon>
        <taxon>Enterobacteriaceae</taxon>
        <taxon>Candidatus Ishikawella</taxon>
    </lineage>
</organism>
<evidence type="ECO:0000256" key="1">
    <source>
        <dbReference type="ARBA" id="ARBA00022729"/>
    </source>
</evidence>
<dbReference type="GO" id="GO:0051205">
    <property type="term" value="P:protein insertion into membrane"/>
    <property type="evidence" value="ECO:0007669"/>
    <property type="project" value="UniProtKB-UniRule"/>
</dbReference>
<accession>C5WDH9</accession>
<evidence type="ECO:0000259" key="5">
    <source>
        <dbReference type="Pfam" id="PF13525"/>
    </source>
</evidence>
<evidence type="ECO:0000256" key="2">
    <source>
        <dbReference type="ARBA" id="ARBA00023136"/>
    </source>
</evidence>
<evidence type="ECO:0000313" key="7">
    <source>
        <dbReference type="Proteomes" id="UP000061704"/>
    </source>
</evidence>
<evidence type="ECO:0000313" key="6">
    <source>
        <dbReference type="EMBL" id="BAH83385.1"/>
    </source>
</evidence>
<sequence>MLFHMYHLIIILSNYSSAKFEYRRIFVIMIRIKNLIIKTFFFITIMGCSVVKNTLPNEFFFRNKDSYDEGYIMMLQTLSRKYYEDAIQGLNVLNITCLPVLANYYQQLELDLIYAYYKSNQFNQAEKRIITFMQSYPKHPNIDYVLYLKGVINMIKSQPIKDTECDQNPNKIAYESFNQLILNHPNSFYAKDAYKRLIFIKNYLARHEYAIVRFYYDQKNYISVINRVEQMLRDYSDTQATRDALFFMKDSCKRLNLNTKLKEIDQIIEINHLIRPIRRPIKEYLYQFKLKAM</sequence>
<feature type="domain" description="Outer membrane lipoprotein BamD-like" evidence="5">
    <location>
        <begin position="70"/>
        <end position="262"/>
    </location>
</feature>
<comment type="subunit">
    <text evidence="4">Part of the Bam complex, which is composed of the outer membrane protein BamA, and four lipoproteins BamB, BamC, BamD and BamE.</text>
</comment>
<dbReference type="EMBL" id="AP010872">
    <property type="protein sequence ID" value="BAH83385.1"/>
    <property type="molecule type" value="Genomic_DNA"/>
</dbReference>
<keyword evidence="7" id="KW-1185">Reference proteome</keyword>
<keyword evidence="3 4" id="KW-0998">Cell outer membrane</keyword>
<proteinExistence type="inferred from homology"/>
<dbReference type="NCBIfam" id="TIGR03302">
    <property type="entry name" value="OM_YfiO"/>
    <property type="match status" value="1"/>
</dbReference>
<comment type="function">
    <text evidence="4">Part of the outer membrane protein assembly complex, which is involved in assembly and insertion of beta-barrel proteins into the outer membrane. Constitutes, with BamA, the core component of the assembly machinery.</text>
</comment>
<dbReference type="InterPro" id="IPR039565">
    <property type="entry name" value="BamD-like"/>
</dbReference>
<keyword evidence="1 4" id="KW-0732">Signal</keyword>
<comment type="subcellular location">
    <subcellularLocation>
        <location evidence="4">Cell outer membrane</location>
    </subcellularLocation>
</comment>
<dbReference type="Proteomes" id="UP000061704">
    <property type="component" value="Chromosome"/>
</dbReference>
<evidence type="ECO:0000256" key="3">
    <source>
        <dbReference type="ARBA" id="ARBA00023237"/>
    </source>
</evidence>
<dbReference type="GO" id="GO:0043165">
    <property type="term" value="P:Gram-negative-bacterium-type cell outer membrane assembly"/>
    <property type="evidence" value="ECO:0007669"/>
    <property type="project" value="UniProtKB-UniRule"/>
</dbReference>
<comment type="similarity">
    <text evidence="4">Belongs to the BamD family.</text>
</comment>
<reference evidence="6 7" key="1">
    <citation type="journal article" date="2011" name="Genome Biol. Evol.">
        <title>Reductive evolution of bacterial genome in insect gut environment.</title>
        <authorList>
            <person name="Nikoh N."/>
            <person name="Hosokawa T."/>
            <person name="Ohshima K."/>
            <person name="Hattori M."/>
            <person name="Fukatsu T."/>
        </authorList>
    </citation>
    <scope>NUCLEOTIDE SEQUENCE [LARGE SCALE GENOMIC DNA]</scope>
    <source>
        <strain evidence="6 7">Mpkobe</strain>
    </source>
</reference>